<dbReference type="HOGENOM" id="CLU_010194_2_10_6"/>
<dbReference type="AlphaFoldDB" id="Q31GE0"/>
<evidence type="ECO:0000313" key="3">
    <source>
        <dbReference type="EMBL" id="ABB41783.1"/>
    </source>
</evidence>
<dbReference type="InterPro" id="IPR002347">
    <property type="entry name" value="SDR_fam"/>
</dbReference>
<evidence type="ECO:0000256" key="1">
    <source>
        <dbReference type="ARBA" id="ARBA00006484"/>
    </source>
</evidence>
<accession>Q31GE0</accession>
<dbReference type="STRING" id="317025.Tcr_1188"/>
<evidence type="ECO:0000256" key="2">
    <source>
        <dbReference type="ARBA" id="ARBA00023002"/>
    </source>
</evidence>
<dbReference type="PANTHER" id="PTHR44196">
    <property type="entry name" value="DEHYDROGENASE/REDUCTASE SDR FAMILY MEMBER 7B"/>
    <property type="match status" value="1"/>
</dbReference>
<proteinExistence type="inferred from homology"/>
<comment type="similarity">
    <text evidence="1">Belongs to the short-chain dehydrogenases/reductases (SDR) family.</text>
</comment>
<name>Q31GE0_HYDCU</name>
<dbReference type="GO" id="GO:0016491">
    <property type="term" value="F:oxidoreductase activity"/>
    <property type="evidence" value="ECO:0007669"/>
    <property type="project" value="UniProtKB-KW"/>
</dbReference>
<dbReference type="KEGG" id="tcx:Tcr_1188"/>
<dbReference type="SUPFAM" id="SSF51735">
    <property type="entry name" value="NAD(P)-binding Rossmann-fold domains"/>
    <property type="match status" value="1"/>
</dbReference>
<protein>
    <submittedName>
        <fullName evidence="3">Short-chain dehydrogenase/reductase homolog</fullName>
    </submittedName>
</protein>
<gene>
    <name evidence="3" type="ordered locus">Tcr_1188</name>
</gene>
<dbReference type="Gene3D" id="3.40.50.720">
    <property type="entry name" value="NAD(P)-binding Rossmann-like Domain"/>
    <property type="match status" value="1"/>
</dbReference>
<sequence>MSIYLITGAAQGLGRSLSLALAKENNQLILLDKDLKALNYLYDEISNSNELMAEPALYPMDLLGANIDHYQTLTATLGTEYGRLDGVFLNAATLPAFTPIEHFDYTQWYEVLHTNLNANFHLIQQTLPLLKQADKSLMVAVLDQNIEEHPAYYGAYGVAKAGLEQLMKTTATENPGTAVRFYNAKLEAFQSNTRSRQFPSENPATLPTSDAIARQLLNVVLEGLTSESIEKL</sequence>
<dbReference type="PANTHER" id="PTHR44196:SF4">
    <property type="entry name" value="SHORT CHAIN DEHYDROGENASE"/>
    <property type="match status" value="1"/>
</dbReference>
<dbReference type="eggNOG" id="COG1028">
    <property type="taxonomic scope" value="Bacteria"/>
</dbReference>
<reference evidence="3" key="1">
    <citation type="submission" date="2006-07" db="EMBL/GenBank/DDBJ databases">
        <title>Complete sequence of Thiomicrospira crunogena XCL-2.</title>
        <authorList>
            <consortium name="US DOE Joint Genome Institute"/>
            <person name="Copeland A."/>
            <person name="Lucas S."/>
            <person name="Lapidus A."/>
            <person name="Barry K."/>
            <person name="Detter J.C."/>
            <person name="Glavina del Rio T."/>
            <person name="Hammon N."/>
            <person name="Israni S."/>
            <person name="Dalin E."/>
            <person name="Tice H."/>
            <person name="Pitluck S."/>
            <person name="Chain P."/>
            <person name="Malfatti S."/>
            <person name="Shin M."/>
            <person name="Vergez L."/>
            <person name="Schmutz J."/>
            <person name="Larimer F."/>
            <person name="Land M."/>
            <person name="Hauser L."/>
            <person name="Kyrpides N."/>
            <person name="Lykidis A."/>
            <person name="Scott K.M."/>
            <person name="Sievert S."/>
            <person name="Kerfeld C."/>
            <person name="Freyermuth S."/>
            <person name="Dobrinski K."/>
            <person name="Boller A."/>
            <person name="Fitzpatrick K."/>
            <person name="Thoma P."/>
            <person name="Moore J."/>
            <person name="Richardson P."/>
        </authorList>
    </citation>
    <scope>NUCLEOTIDE SEQUENCE</scope>
    <source>
        <strain evidence="3">XCL-2</strain>
    </source>
</reference>
<organism evidence="3">
    <name type="scientific">Hydrogenovibrio crunogenus (strain DSM 25203 / XCL-2)</name>
    <name type="common">Thiomicrospira crunogena</name>
    <dbReference type="NCBI Taxonomy" id="317025"/>
    <lineage>
        <taxon>Bacteria</taxon>
        <taxon>Pseudomonadati</taxon>
        <taxon>Pseudomonadota</taxon>
        <taxon>Gammaproteobacteria</taxon>
        <taxon>Thiotrichales</taxon>
        <taxon>Piscirickettsiaceae</taxon>
        <taxon>Hydrogenovibrio</taxon>
    </lineage>
</organism>
<dbReference type="InterPro" id="IPR036291">
    <property type="entry name" value="NAD(P)-bd_dom_sf"/>
</dbReference>
<dbReference type="EMBL" id="CP000109">
    <property type="protein sequence ID" value="ABB41783.1"/>
    <property type="molecule type" value="Genomic_DNA"/>
</dbReference>
<dbReference type="Pfam" id="PF00106">
    <property type="entry name" value="adh_short"/>
    <property type="match status" value="1"/>
</dbReference>
<keyword evidence="2" id="KW-0560">Oxidoreductase</keyword>
<dbReference type="OrthoDB" id="9790785at2"/>
<dbReference type="GO" id="GO:0016020">
    <property type="term" value="C:membrane"/>
    <property type="evidence" value="ECO:0007669"/>
    <property type="project" value="TreeGrafter"/>
</dbReference>
<dbReference type="PRINTS" id="PR00081">
    <property type="entry name" value="GDHRDH"/>
</dbReference>